<dbReference type="AlphaFoldDB" id="A0A392TQZ7"/>
<sequence length="60" mass="6699">MSNKGSTPLNEPAEARQMFKDVPGHGNKRGKTAPMKTTHKQMSNQIHQKAAQLKNQMSDH</sequence>
<name>A0A392TQZ7_9FABA</name>
<dbReference type="Proteomes" id="UP000265520">
    <property type="component" value="Unassembled WGS sequence"/>
</dbReference>
<accession>A0A392TQZ7</accession>
<organism evidence="2 3">
    <name type="scientific">Trifolium medium</name>
    <dbReference type="NCBI Taxonomy" id="97028"/>
    <lineage>
        <taxon>Eukaryota</taxon>
        <taxon>Viridiplantae</taxon>
        <taxon>Streptophyta</taxon>
        <taxon>Embryophyta</taxon>
        <taxon>Tracheophyta</taxon>
        <taxon>Spermatophyta</taxon>
        <taxon>Magnoliopsida</taxon>
        <taxon>eudicotyledons</taxon>
        <taxon>Gunneridae</taxon>
        <taxon>Pentapetalae</taxon>
        <taxon>rosids</taxon>
        <taxon>fabids</taxon>
        <taxon>Fabales</taxon>
        <taxon>Fabaceae</taxon>
        <taxon>Papilionoideae</taxon>
        <taxon>50 kb inversion clade</taxon>
        <taxon>NPAAA clade</taxon>
        <taxon>Hologalegina</taxon>
        <taxon>IRL clade</taxon>
        <taxon>Trifolieae</taxon>
        <taxon>Trifolium</taxon>
    </lineage>
</organism>
<keyword evidence="3" id="KW-1185">Reference proteome</keyword>
<feature type="non-terminal residue" evidence="2">
    <location>
        <position position="60"/>
    </location>
</feature>
<evidence type="ECO:0000313" key="2">
    <source>
        <dbReference type="EMBL" id="MCI63581.1"/>
    </source>
</evidence>
<feature type="region of interest" description="Disordered" evidence="1">
    <location>
        <begin position="1"/>
        <end position="60"/>
    </location>
</feature>
<feature type="compositionally biased region" description="Basic and acidic residues" evidence="1">
    <location>
        <begin position="13"/>
        <end position="23"/>
    </location>
</feature>
<reference evidence="2 3" key="1">
    <citation type="journal article" date="2018" name="Front. Plant Sci.">
        <title>Red Clover (Trifolium pratense) and Zigzag Clover (T. medium) - A Picture of Genomic Similarities and Differences.</title>
        <authorList>
            <person name="Dluhosova J."/>
            <person name="Istvanek J."/>
            <person name="Nedelnik J."/>
            <person name="Repkova J."/>
        </authorList>
    </citation>
    <scope>NUCLEOTIDE SEQUENCE [LARGE SCALE GENOMIC DNA]</scope>
    <source>
        <strain evidence="3">cv. 10/8</strain>
        <tissue evidence="2">Leaf</tissue>
    </source>
</reference>
<feature type="compositionally biased region" description="Polar residues" evidence="1">
    <location>
        <begin position="40"/>
        <end position="60"/>
    </location>
</feature>
<evidence type="ECO:0000256" key="1">
    <source>
        <dbReference type="SAM" id="MobiDB-lite"/>
    </source>
</evidence>
<dbReference type="EMBL" id="LXQA010639670">
    <property type="protein sequence ID" value="MCI63581.1"/>
    <property type="molecule type" value="Genomic_DNA"/>
</dbReference>
<comment type="caution">
    <text evidence="2">The sequence shown here is derived from an EMBL/GenBank/DDBJ whole genome shotgun (WGS) entry which is preliminary data.</text>
</comment>
<protein>
    <submittedName>
        <fullName evidence="2">Uncharacterized protein</fullName>
    </submittedName>
</protein>
<proteinExistence type="predicted"/>
<evidence type="ECO:0000313" key="3">
    <source>
        <dbReference type="Proteomes" id="UP000265520"/>
    </source>
</evidence>